<keyword evidence="1" id="KW-1133">Transmembrane helix</keyword>
<name>A0A1F5BTV5_9BACT</name>
<protein>
    <recommendedName>
        <fullName evidence="4">DUF4878 domain-containing protein</fullName>
    </recommendedName>
</protein>
<keyword evidence="1" id="KW-0472">Membrane</keyword>
<reference evidence="2 3" key="1">
    <citation type="journal article" date="2016" name="Nat. Commun.">
        <title>Thousands of microbial genomes shed light on interconnected biogeochemical processes in an aquifer system.</title>
        <authorList>
            <person name="Anantharaman K."/>
            <person name="Brown C.T."/>
            <person name="Hug L.A."/>
            <person name="Sharon I."/>
            <person name="Castelle C.J."/>
            <person name="Probst A.J."/>
            <person name="Thomas B.C."/>
            <person name="Singh A."/>
            <person name="Wilkins M.J."/>
            <person name="Karaoz U."/>
            <person name="Brodie E.L."/>
            <person name="Williams K.H."/>
            <person name="Hubbard S.S."/>
            <person name="Banfield J.F."/>
        </authorList>
    </citation>
    <scope>NUCLEOTIDE SEQUENCE [LARGE SCALE GENOMIC DNA]</scope>
</reference>
<gene>
    <name evidence="2" type="ORF">A2988_00795</name>
</gene>
<dbReference type="Proteomes" id="UP000176650">
    <property type="component" value="Unassembled WGS sequence"/>
</dbReference>
<evidence type="ECO:0000313" key="2">
    <source>
        <dbReference type="EMBL" id="OGD34008.1"/>
    </source>
</evidence>
<dbReference type="EMBL" id="MEYS01000002">
    <property type="protein sequence ID" value="OGD34008.1"/>
    <property type="molecule type" value="Genomic_DNA"/>
</dbReference>
<feature type="transmembrane region" description="Helical" evidence="1">
    <location>
        <begin position="23"/>
        <end position="44"/>
    </location>
</feature>
<sequence length="205" mass="23847">MEQEIKEGQQEVKLKERSFVRRLGRFALIAVIVLATLVAFVNIAGPQYLKWVDRYEEAKYKKVYDQYIEAQKNDTYGGKTPEETFDLFLEALKKNDAELASKYYIIDNQEKKFLKLKEYLVRDGSLNKSVIYFTDVRSKGKKICHDLDNERAGCNFEYIYITTEDSESLILGTNDRIFIPKGSEGSKMIDLKLNPYANIWKVVQP</sequence>
<evidence type="ECO:0000313" key="3">
    <source>
        <dbReference type="Proteomes" id="UP000176650"/>
    </source>
</evidence>
<proteinExistence type="predicted"/>
<dbReference type="STRING" id="1797298.A2988_00795"/>
<accession>A0A1F5BTV5</accession>
<evidence type="ECO:0008006" key="4">
    <source>
        <dbReference type="Google" id="ProtNLM"/>
    </source>
</evidence>
<evidence type="ECO:0000256" key="1">
    <source>
        <dbReference type="SAM" id="Phobius"/>
    </source>
</evidence>
<keyword evidence="1" id="KW-0812">Transmembrane</keyword>
<comment type="caution">
    <text evidence="2">The sequence shown here is derived from an EMBL/GenBank/DDBJ whole genome shotgun (WGS) entry which is preliminary data.</text>
</comment>
<dbReference type="AlphaFoldDB" id="A0A1F5BTV5"/>
<organism evidence="2 3">
    <name type="scientific">Candidatus Azambacteria bacterium RIFCSPLOWO2_01_FULL_46_25</name>
    <dbReference type="NCBI Taxonomy" id="1797298"/>
    <lineage>
        <taxon>Bacteria</taxon>
        <taxon>Candidatus Azamiibacteriota</taxon>
    </lineage>
</organism>